<dbReference type="EMBL" id="QFNY01000066">
    <property type="protein sequence ID" value="PZP01540.1"/>
    <property type="molecule type" value="Genomic_DNA"/>
</dbReference>
<dbReference type="AlphaFoldDB" id="A0A2W5BAG3"/>
<evidence type="ECO:0008006" key="3">
    <source>
        <dbReference type="Google" id="ProtNLM"/>
    </source>
</evidence>
<dbReference type="PANTHER" id="PTHR39757">
    <property type="match status" value="1"/>
</dbReference>
<accession>A0A2W5BAG3</accession>
<comment type="caution">
    <text evidence="1">The sequence shown here is derived from an EMBL/GenBank/DDBJ whole genome shotgun (WGS) entry which is preliminary data.</text>
</comment>
<reference evidence="1 2" key="1">
    <citation type="submission" date="2017-11" db="EMBL/GenBank/DDBJ databases">
        <title>Infants hospitalized years apart are colonized by the same room-sourced microbial strains.</title>
        <authorList>
            <person name="Brooks B."/>
            <person name="Olm M.R."/>
            <person name="Firek B.A."/>
            <person name="Baker R."/>
            <person name="Thomas B.C."/>
            <person name="Morowitz M.J."/>
            <person name="Banfield J.F."/>
        </authorList>
    </citation>
    <scope>NUCLEOTIDE SEQUENCE [LARGE SCALE GENOMIC DNA]</scope>
    <source>
        <strain evidence="1">S2_012_000_R3_87</strain>
    </source>
</reference>
<gene>
    <name evidence="1" type="ORF">DI609_03915</name>
</gene>
<dbReference type="Proteomes" id="UP000249451">
    <property type="component" value="Unassembled WGS sequence"/>
</dbReference>
<proteinExistence type="predicted"/>
<organism evidence="1 2">
    <name type="scientific">Corynebacterium urealyticum</name>
    <dbReference type="NCBI Taxonomy" id="43771"/>
    <lineage>
        <taxon>Bacteria</taxon>
        <taxon>Bacillati</taxon>
        <taxon>Actinomycetota</taxon>
        <taxon>Actinomycetes</taxon>
        <taxon>Mycobacteriales</taxon>
        <taxon>Corynebacteriaceae</taxon>
        <taxon>Corynebacterium</taxon>
    </lineage>
</organism>
<name>A0A2W5BAG3_9CORY</name>
<dbReference type="Pfam" id="PF05834">
    <property type="entry name" value="Lycopene_cycl"/>
    <property type="match status" value="1"/>
</dbReference>
<dbReference type="PANTHER" id="PTHR39757:SF5">
    <property type="entry name" value="OS02G0190600 PROTEIN"/>
    <property type="match status" value="1"/>
</dbReference>
<dbReference type="InterPro" id="IPR036188">
    <property type="entry name" value="FAD/NAD-bd_sf"/>
</dbReference>
<sequence length="415" mass="44588">MSWSISAAPAVPARGAGPRRINVIGLGPAGAILALRAAERGWQVHGYDPGSRPQAAGADAWPAWPATYGAFAPEVPDWAGSFFSPAESIRVTPTPGVTTPLGFGYRMMDKDGLRTAAAKAVERTGGSLHAEAIAEEQFADLPGLTVDCRGAATGGALWQIAVGYVLRPVRGSSATLSEALTTPTLMDWTASPVAEPGGFKPSFLYVQRLPEGWLAEETILASTSRPTDADFALLRSRLEARLARLQGEGWREELEVAEEELVAIPMGTTAAGSAVHTFGARDGFIHPATGYSVGTALQEVECFLDRAELMPTGIRRVGLSCAGLARRANVTLARALRRIGSLLLAEANTTDVQSFFAAFFSLPTADQLAYLSGRSGLRTARTMWRLRKNTGWTHPVLLPLYRRPWRYLRFGLQRN</sequence>
<protein>
    <recommendedName>
        <fullName evidence="3">Lycopene beta cyclase</fullName>
    </recommendedName>
</protein>
<evidence type="ECO:0000313" key="2">
    <source>
        <dbReference type="Proteomes" id="UP000249451"/>
    </source>
</evidence>
<evidence type="ECO:0000313" key="1">
    <source>
        <dbReference type="EMBL" id="PZP01540.1"/>
    </source>
</evidence>
<dbReference type="SUPFAM" id="SSF51905">
    <property type="entry name" value="FAD/NAD(P)-binding domain"/>
    <property type="match status" value="1"/>
</dbReference>